<feature type="compositionally biased region" description="Basic and acidic residues" evidence="1">
    <location>
        <begin position="968"/>
        <end position="980"/>
    </location>
</feature>
<keyword evidence="3" id="KW-1185">Reference proteome</keyword>
<feature type="compositionally biased region" description="Polar residues" evidence="1">
    <location>
        <begin position="25"/>
        <end position="36"/>
    </location>
</feature>
<protein>
    <submittedName>
        <fullName evidence="2">Uncharacterized protein</fullName>
    </submittedName>
</protein>
<organism evidence="2 3">
    <name type="scientific">Collybiopsis confluens</name>
    <dbReference type="NCBI Taxonomy" id="2823264"/>
    <lineage>
        <taxon>Eukaryota</taxon>
        <taxon>Fungi</taxon>
        <taxon>Dikarya</taxon>
        <taxon>Basidiomycota</taxon>
        <taxon>Agaricomycotina</taxon>
        <taxon>Agaricomycetes</taxon>
        <taxon>Agaricomycetidae</taxon>
        <taxon>Agaricales</taxon>
        <taxon>Marasmiineae</taxon>
        <taxon>Omphalotaceae</taxon>
        <taxon>Collybiopsis</taxon>
    </lineage>
</organism>
<dbReference type="EMBL" id="JAACJN010000006">
    <property type="protein sequence ID" value="KAF5392314.1"/>
    <property type="molecule type" value="Genomic_DNA"/>
</dbReference>
<gene>
    <name evidence="2" type="ORF">D9757_001404</name>
</gene>
<dbReference type="Proteomes" id="UP000518752">
    <property type="component" value="Unassembled WGS sequence"/>
</dbReference>
<evidence type="ECO:0000313" key="2">
    <source>
        <dbReference type="EMBL" id="KAF5392314.1"/>
    </source>
</evidence>
<dbReference type="OrthoDB" id="2565179at2759"/>
<proteinExistence type="predicted"/>
<evidence type="ECO:0000256" key="1">
    <source>
        <dbReference type="SAM" id="MobiDB-lite"/>
    </source>
</evidence>
<comment type="caution">
    <text evidence="2">The sequence shown here is derived from an EMBL/GenBank/DDBJ whole genome shotgun (WGS) entry which is preliminary data.</text>
</comment>
<accession>A0A8H5HZJ1</accession>
<sequence length="980" mass="111744">MLRCLQSTVQTPGGFRLRASRQLARPSSSLSATKQPSDTRRVNTRITYVGSSPTVKHSAQPQDKDLDTLTRFPGRVSTATLATMYDSVPRYRKLGSRQLSALIRVFGSSSLPPDAPRIANGRRDETHHPSGSFWDYVLRVADDKKNLGYWLNHEDHFWLMWAWIEKYRCTDRVDLLSNTSQHYHQIWKDTKFADILAPYFETLSASGDPECLNIAATDLCSVLKSHSHLHKRFLQSVWDVFLSNPDVLGQSLKNDILVVLQNRTKNNHEPAQSTGYLSTHMYNYLTKRHERLPLGLSQLVASLGSPIFPFFHHPLPISVQQWGRRQLRNILASSTPVDVRWANFSLFALYQTTRNNIGASNVPNFERMSSETGLNDWHLVLSLAMLERMISGDMPLSETSEVRSIAISLLKHWERIAGSDRPTFVSRAIVSSFLRIATRTRDAAILERCNRSLMRSSLWKLGPEHTTNDQVQVEALIGDHVEASIQCNGNSWADILELFATQQAAVDGAASSLSQYHAKVIIHQLLSRDIQLAYEFYEFCISEHIPIGQDVTTWMAVALAPIRPHVVYPMLERVVDPKHLERMLQALLEALRTVRYPYLLATTSARSLGQSLIRFLQTQPPPPSMKYRLRFPLPFLVASGRALDAVQIVELTNKHSPSFLSMRFLKRVLASLLRHRKYRLASRLHNLIRDRTEDSQGIVRRNIFLALHKGGAVSLAKRFHSPRASLSSSLSLREEMVRRIDYQGSVPSRRSAKQVLAVLRHKPDDVASIKLAFSILLRSRRPVAARNLLRRSTGYLDASAITWLGNLFLHRIVRRFSTRNIHVLRKIFRARKYLVETFGFIPDRVTFNIIMKALLHWKSIDPSKTRLLFDNCIRIGYPAGSHWRRLNNAPFGTRSTFSSSSSAPFGMSELDPRISFKRHVRPLYKMFVKAFYVRKDVVAAKTVVGILKNEEAEDLTRQQLQSRASAEGVRRMRLADRSKS</sequence>
<feature type="region of interest" description="Disordered" evidence="1">
    <location>
        <begin position="958"/>
        <end position="980"/>
    </location>
</feature>
<name>A0A8H5HZJ1_9AGAR</name>
<feature type="region of interest" description="Disordered" evidence="1">
    <location>
        <begin position="21"/>
        <end position="41"/>
    </location>
</feature>
<evidence type="ECO:0000313" key="3">
    <source>
        <dbReference type="Proteomes" id="UP000518752"/>
    </source>
</evidence>
<dbReference type="AlphaFoldDB" id="A0A8H5HZJ1"/>
<reference evidence="2 3" key="1">
    <citation type="journal article" date="2020" name="ISME J.">
        <title>Uncovering the hidden diversity of litter-decomposition mechanisms in mushroom-forming fungi.</title>
        <authorList>
            <person name="Floudas D."/>
            <person name="Bentzer J."/>
            <person name="Ahren D."/>
            <person name="Johansson T."/>
            <person name="Persson P."/>
            <person name="Tunlid A."/>
        </authorList>
    </citation>
    <scope>NUCLEOTIDE SEQUENCE [LARGE SCALE GENOMIC DNA]</scope>
    <source>
        <strain evidence="2 3">CBS 406.79</strain>
    </source>
</reference>